<evidence type="ECO:0000313" key="2">
    <source>
        <dbReference type="EMBL" id="PPR93966.1"/>
    </source>
</evidence>
<accession>A0A2P5WSA7</accession>
<feature type="compositionally biased region" description="Polar residues" evidence="1">
    <location>
        <begin position="8"/>
        <end position="30"/>
    </location>
</feature>
<dbReference type="EMBL" id="KZ666658">
    <property type="protein sequence ID" value="PPR93966.1"/>
    <property type="molecule type" value="Genomic_DNA"/>
</dbReference>
<sequence length="79" mass="8261">MSARGLVPNSTAVSTSSITNGAESEGSVPTTDVLQTHLTVVRPTVQLIQIPSLLNDNDAESSICVDGVYILVVNHNEAI</sequence>
<proteinExistence type="predicted"/>
<evidence type="ECO:0000256" key="1">
    <source>
        <dbReference type="SAM" id="MobiDB-lite"/>
    </source>
</evidence>
<dbReference type="AlphaFoldDB" id="A0A2P5WSA7"/>
<evidence type="ECO:0000313" key="3">
    <source>
        <dbReference type="Proteomes" id="UP000239757"/>
    </source>
</evidence>
<dbReference type="Proteomes" id="UP000239757">
    <property type="component" value="Unassembled WGS sequence"/>
</dbReference>
<protein>
    <submittedName>
        <fullName evidence="2">Uncharacterized protein</fullName>
    </submittedName>
</protein>
<name>A0A2P5WSA7_GOSBA</name>
<feature type="region of interest" description="Disordered" evidence="1">
    <location>
        <begin position="1"/>
        <end position="30"/>
    </location>
</feature>
<organism evidence="2 3">
    <name type="scientific">Gossypium barbadense</name>
    <name type="common">Sea Island cotton</name>
    <name type="synonym">Hibiscus barbadensis</name>
    <dbReference type="NCBI Taxonomy" id="3634"/>
    <lineage>
        <taxon>Eukaryota</taxon>
        <taxon>Viridiplantae</taxon>
        <taxon>Streptophyta</taxon>
        <taxon>Embryophyta</taxon>
        <taxon>Tracheophyta</taxon>
        <taxon>Spermatophyta</taxon>
        <taxon>Magnoliopsida</taxon>
        <taxon>eudicotyledons</taxon>
        <taxon>Gunneridae</taxon>
        <taxon>Pentapetalae</taxon>
        <taxon>rosids</taxon>
        <taxon>malvids</taxon>
        <taxon>Malvales</taxon>
        <taxon>Malvaceae</taxon>
        <taxon>Malvoideae</taxon>
        <taxon>Gossypium</taxon>
    </lineage>
</organism>
<gene>
    <name evidence="2" type="ORF">GOBAR_AA26708</name>
</gene>
<reference evidence="2 3" key="1">
    <citation type="submission" date="2015-01" db="EMBL/GenBank/DDBJ databases">
        <title>Genome of allotetraploid Gossypium barbadense reveals genomic plasticity and fiber elongation in cotton evolution.</title>
        <authorList>
            <person name="Chen X."/>
            <person name="Liu X."/>
            <person name="Zhao B."/>
            <person name="Zheng H."/>
            <person name="Hu Y."/>
            <person name="Lu G."/>
            <person name="Yang C."/>
            <person name="Chen J."/>
            <person name="Shan C."/>
            <person name="Zhang L."/>
            <person name="Zhou Y."/>
            <person name="Wang L."/>
            <person name="Guo W."/>
            <person name="Bai Y."/>
            <person name="Ruan J."/>
            <person name="Shangguan X."/>
            <person name="Mao Y."/>
            <person name="Jiang J."/>
            <person name="Zhu Y."/>
            <person name="Lei J."/>
            <person name="Kang H."/>
            <person name="Chen S."/>
            <person name="He X."/>
            <person name="Wang R."/>
            <person name="Wang Y."/>
            <person name="Chen J."/>
            <person name="Wang L."/>
            <person name="Yu S."/>
            <person name="Wang B."/>
            <person name="Wei J."/>
            <person name="Song S."/>
            <person name="Lu X."/>
            <person name="Gao Z."/>
            <person name="Gu W."/>
            <person name="Deng X."/>
            <person name="Ma D."/>
            <person name="Wang S."/>
            <person name="Liang W."/>
            <person name="Fang L."/>
            <person name="Cai C."/>
            <person name="Zhu X."/>
            <person name="Zhou B."/>
            <person name="Zhang Y."/>
            <person name="Chen Z."/>
            <person name="Xu S."/>
            <person name="Zhu R."/>
            <person name="Wang S."/>
            <person name="Zhang T."/>
            <person name="Zhao G."/>
        </authorList>
    </citation>
    <scope>NUCLEOTIDE SEQUENCE [LARGE SCALE GENOMIC DNA]</scope>
    <source>
        <strain evidence="3">cv. Xinhai21</strain>
        <tissue evidence="2">Leaf</tissue>
    </source>
</reference>